<dbReference type="Gene3D" id="3.40.190.10">
    <property type="entry name" value="Periplasmic binding protein-like II"/>
    <property type="match status" value="1"/>
</dbReference>
<protein>
    <submittedName>
        <fullName evidence="2">Extracellular solute-binding protein</fullName>
    </submittedName>
</protein>
<dbReference type="OrthoDB" id="3171346at2"/>
<organism evidence="2 3">
    <name type="scientific">Propioniciclava tarda</name>
    <dbReference type="NCBI Taxonomy" id="433330"/>
    <lineage>
        <taxon>Bacteria</taxon>
        <taxon>Bacillati</taxon>
        <taxon>Actinomycetota</taxon>
        <taxon>Actinomycetes</taxon>
        <taxon>Propionibacteriales</taxon>
        <taxon>Propionibacteriaceae</taxon>
        <taxon>Propioniciclava</taxon>
    </lineage>
</organism>
<dbReference type="PANTHER" id="PTHR43649">
    <property type="entry name" value="ARABINOSE-BINDING PROTEIN-RELATED"/>
    <property type="match status" value="1"/>
</dbReference>
<reference evidence="2 3" key="1">
    <citation type="submission" date="2019-01" db="EMBL/GenBank/DDBJ databases">
        <title>Lactibacter flavus gen. nov., sp. nov., a novel bacterium of the family Propionibacteriaceae isolated from raw milk and dairy products.</title>
        <authorList>
            <person name="Huptas C."/>
            <person name="Wenning M."/>
            <person name="Breitenwieser F."/>
            <person name="Doll E."/>
            <person name="Von Neubeck M."/>
            <person name="Busse H.-J."/>
            <person name="Scherer S."/>
        </authorList>
    </citation>
    <scope>NUCLEOTIDE SEQUENCE [LARGE SCALE GENOMIC DNA]</scope>
    <source>
        <strain evidence="2 3">DSM 22130</strain>
    </source>
</reference>
<dbReference type="Pfam" id="PF01547">
    <property type="entry name" value="SBP_bac_1"/>
    <property type="match status" value="1"/>
</dbReference>
<dbReference type="InterPro" id="IPR050490">
    <property type="entry name" value="Bact_solute-bd_prot1"/>
</dbReference>
<dbReference type="InterPro" id="IPR006059">
    <property type="entry name" value="SBP"/>
</dbReference>
<comment type="caution">
    <text evidence="2">The sequence shown here is derived from an EMBL/GenBank/DDBJ whole genome shotgun (WGS) entry which is preliminary data.</text>
</comment>
<sequence length="428" mass="45106">MSLSRRAFVGLAAASVAGAGLAACSSPAAAPATTGTSSSAAAPAGQLPATTIKILAPSYADSSKADWDKIIAEFNKKQPNVKVELQIEAWETFSEKVQQRIQAKDYPDILNDNAFAAQASAGLLYPIDEVMSAATLASIEPALMKNGVGTDGKTWAAPDIASARMMAYNTDLFAKAGITAAPKTWAELEDAAKKIAAQGAAGYGMPLGKEEAQVESSLWLWGAGGDWASGGKLVANQPATVEAFTEMKKLIDAKAVQADAGASNRQQVADLFDNGKLGMYVSHSGLMGNTRKKFPNIKFDLAPIPSKDGKPVAFGVTDFILAFNNKDANRKEATKQFLDLMYSDAMYEGWYKGTGLLPVTKSQIEKAKASDKDNAKFYEALSFVKFNPVSDPKWDALKGALQSTAGTISKDAPDAVVKAIQAQLDAAG</sequence>
<evidence type="ECO:0000313" key="3">
    <source>
        <dbReference type="Proteomes" id="UP000291933"/>
    </source>
</evidence>
<keyword evidence="3" id="KW-1185">Reference proteome</keyword>
<dbReference type="PANTHER" id="PTHR43649:SF30">
    <property type="entry name" value="ABC TRANSPORTER SUBSTRATE-BINDING PROTEIN"/>
    <property type="match status" value="1"/>
</dbReference>
<name>A0A4Q9KP14_PROTD</name>
<dbReference type="AlphaFoldDB" id="A0A4Q9KP14"/>
<dbReference type="RefSeq" id="WP_131170768.1">
    <property type="nucleotide sequence ID" value="NZ_FXTL01000001.1"/>
</dbReference>
<dbReference type="InterPro" id="IPR006311">
    <property type="entry name" value="TAT_signal"/>
</dbReference>
<feature type="signal peptide" evidence="1">
    <location>
        <begin position="1"/>
        <end position="22"/>
    </location>
</feature>
<dbReference type="EMBL" id="SDMR01000001">
    <property type="protein sequence ID" value="TBT96356.1"/>
    <property type="molecule type" value="Genomic_DNA"/>
</dbReference>
<feature type="chain" id="PRO_5020972495" evidence="1">
    <location>
        <begin position="23"/>
        <end position="428"/>
    </location>
</feature>
<evidence type="ECO:0000313" key="2">
    <source>
        <dbReference type="EMBL" id="TBT96356.1"/>
    </source>
</evidence>
<evidence type="ECO:0000256" key="1">
    <source>
        <dbReference type="SAM" id="SignalP"/>
    </source>
</evidence>
<gene>
    <name evidence="2" type="ORF">ET996_01470</name>
</gene>
<dbReference type="SUPFAM" id="SSF53850">
    <property type="entry name" value="Periplasmic binding protein-like II"/>
    <property type="match status" value="1"/>
</dbReference>
<accession>A0A4Q9KP14</accession>
<dbReference type="Proteomes" id="UP000291933">
    <property type="component" value="Unassembled WGS sequence"/>
</dbReference>
<keyword evidence="1" id="KW-0732">Signal</keyword>
<dbReference type="PROSITE" id="PS51257">
    <property type="entry name" value="PROKAR_LIPOPROTEIN"/>
    <property type="match status" value="1"/>
</dbReference>
<dbReference type="PROSITE" id="PS51318">
    <property type="entry name" value="TAT"/>
    <property type="match status" value="1"/>
</dbReference>
<proteinExistence type="predicted"/>